<dbReference type="RefSeq" id="WP_254573211.1">
    <property type="nucleotide sequence ID" value="NZ_CP098502.1"/>
</dbReference>
<evidence type="ECO:0000259" key="10">
    <source>
        <dbReference type="Pfam" id="PF10099"/>
    </source>
</evidence>
<feature type="compositionally biased region" description="Polar residues" evidence="9">
    <location>
        <begin position="235"/>
        <end position="250"/>
    </location>
</feature>
<feature type="region of interest" description="Disordered" evidence="9">
    <location>
        <begin position="228"/>
        <end position="250"/>
    </location>
</feature>
<feature type="domain" description="Anti-sigma K factor RskA C-terminal" evidence="10">
    <location>
        <begin position="123"/>
        <end position="241"/>
    </location>
</feature>
<dbReference type="InterPro" id="IPR018764">
    <property type="entry name" value="RskA_C"/>
</dbReference>
<evidence type="ECO:0000256" key="8">
    <source>
        <dbReference type="ARBA" id="ARBA00030803"/>
    </source>
</evidence>
<evidence type="ECO:0000256" key="5">
    <source>
        <dbReference type="ARBA" id="ARBA00022989"/>
    </source>
</evidence>
<proteinExistence type="predicted"/>
<dbReference type="PANTHER" id="PTHR37461:SF1">
    <property type="entry name" value="ANTI-SIGMA-K FACTOR RSKA"/>
    <property type="match status" value="1"/>
</dbReference>
<evidence type="ECO:0000313" key="12">
    <source>
        <dbReference type="Proteomes" id="UP001056035"/>
    </source>
</evidence>
<evidence type="ECO:0000256" key="9">
    <source>
        <dbReference type="SAM" id="MobiDB-lite"/>
    </source>
</evidence>
<keyword evidence="12" id="KW-1185">Reference proteome</keyword>
<dbReference type="Proteomes" id="UP001056035">
    <property type="component" value="Chromosome"/>
</dbReference>
<organism evidence="11 12">
    <name type="scientific">Paraconexibacter antarcticus</name>
    <dbReference type="NCBI Taxonomy" id="2949664"/>
    <lineage>
        <taxon>Bacteria</taxon>
        <taxon>Bacillati</taxon>
        <taxon>Actinomycetota</taxon>
        <taxon>Thermoleophilia</taxon>
        <taxon>Solirubrobacterales</taxon>
        <taxon>Paraconexibacteraceae</taxon>
        <taxon>Paraconexibacter</taxon>
    </lineage>
</organism>
<evidence type="ECO:0000256" key="7">
    <source>
        <dbReference type="ARBA" id="ARBA00029829"/>
    </source>
</evidence>
<dbReference type="PANTHER" id="PTHR37461">
    <property type="entry name" value="ANTI-SIGMA-K FACTOR RSKA"/>
    <property type="match status" value="1"/>
</dbReference>
<dbReference type="InterPro" id="IPR051474">
    <property type="entry name" value="Anti-sigma-K/W_factor"/>
</dbReference>
<keyword evidence="5" id="KW-1133">Transmembrane helix</keyword>
<evidence type="ECO:0000313" key="11">
    <source>
        <dbReference type="EMBL" id="UTI66541.1"/>
    </source>
</evidence>
<dbReference type="Pfam" id="PF10099">
    <property type="entry name" value="RskA_C"/>
    <property type="match status" value="1"/>
</dbReference>
<sequence>MSLHDCSLPECEHAVDAGAYLLRALSADEHADYAQHLRTCRECRHEVEELQIVVDTLPIAAPQLAPPPELRDRIMRIVDSEAELLRASGSEADRVPAPARDKAPRRRWWGSGLMLRPAAAGGLASVLIAVGVAGGVLLSSDSSPSTRSVTAQVAASGATATVSVRGGQAALHVVRLPAAPAGKVYQVWITRKGSATPVPTHTLFNVRTDGSAVVPIEESVKNVDRILVTDEPDGGSSSPTGTQLISASLS</sequence>
<protein>
    <recommendedName>
        <fullName evidence="8">Regulator of SigK</fullName>
    </recommendedName>
    <alternativeName>
        <fullName evidence="7">Sigma-K anti-sigma factor RskA</fullName>
    </alternativeName>
</protein>
<keyword evidence="4" id="KW-0812">Transmembrane</keyword>
<gene>
    <name evidence="11" type="ORF">NBH00_10090</name>
</gene>
<name>A0ABY5DZA8_9ACTN</name>
<keyword evidence="6" id="KW-0472">Membrane</keyword>
<keyword evidence="3" id="KW-1003">Cell membrane</keyword>
<dbReference type="Gene3D" id="1.10.10.1320">
    <property type="entry name" value="Anti-sigma factor, zinc-finger domain"/>
    <property type="match status" value="1"/>
</dbReference>
<accession>A0ABY5DZA8</accession>
<evidence type="ECO:0000256" key="2">
    <source>
        <dbReference type="ARBA" id="ARBA00004236"/>
    </source>
</evidence>
<evidence type="ECO:0000256" key="3">
    <source>
        <dbReference type="ARBA" id="ARBA00022475"/>
    </source>
</evidence>
<evidence type="ECO:0000256" key="6">
    <source>
        <dbReference type="ARBA" id="ARBA00023136"/>
    </source>
</evidence>
<dbReference type="InterPro" id="IPR041916">
    <property type="entry name" value="Anti_sigma_zinc_sf"/>
</dbReference>
<dbReference type="EMBL" id="CP098502">
    <property type="protein sequence ID" value="UTI66541.1"/>
    <property type="molecule type" value="Genomic_DNA"/>
</dbReference>
<evidence type="ECO:0000256" key="1">
    <source>
        <dbReference type="ARBA" id="ARBA00004167"/>
    </source>
</evidence>
<evidence type="ECO:0000256" key="4">
    <source>
        <dbReference type="ARBA" id="ARBA00022692"/>
    </source>
</evidence>
<reference evidence="11 12" key="1">
    <citation type="submission" date="2022-06" db="EMBL/GenBank/DDBJ databases">
        <title>Paraconexibacter antarcticus.</title>
        <authorList>
            <person name="Kim C.S."/>
        </authorList>
    </citation>
    <scope>NUCLEOTIDE SEQUENCE [LARGE SCALE GENOMIC DNA]</scope>
    <source>
        <strain evidence="11 12">02-257</strain>
    </source>
</reference>
<comment type="subcellular location">
    <subcellularLocation>
        <location evidence="2">Cell membrane</location>
    </subcellularLocation>
    <subcellularLocation>
        <location evidence="1">Membrane</location>
        <topology evidence="1">Single-pass membrane protein</topology>
    </subcellularLocation>
</comment>